<feature type="transmembrane region" description="Helical" evidence="8">
    <location>
        <begin position="138"/>
        <end position="158"/>
    </location>
</feature>
<comment type="subcellular location">
    <subcellularLocation>
        <location evidence="8">Cell membrane</location>
        <topology evidence="8">Multi-pass membrane protein</topology>
    </subcellularLocation>
</comment>
<sequence>MPFIQIMLLSLGVAADAFACSIVRGTVIRVNLLKRALVLAGTFGVFQAVMPLAGWVIGYFFSGIGFIASIDHWIAFALLAAVGAKMLWDAFHPEAEERIVDDGRVQIRPAIILGIATSIDALAVGVGLAFVDVSILKVALSMGVITFIMSLLGAWIGHHGGGKFGKWATVIGGLVLIGIGTNIVIEHLMA</sequence>
<reference evidence="9 10" key="1">
    <citation type="submission" date="2014-08" db="EMBL/GenBank/DDBJ databases">
        <title>Complete genome sequence of Corynebacterium deserti GIMN1.010 (=DSM 45689), isolated from desert sand in western China.</title>
        <authorList>
            <person name="Ruckert C."/>
            <person name="Albersmeier A."/>
            <person name="Kalinowski J."/>
        </authorList>
    </citation>
    <scope>NUCLEOTIDE SEQUENCE [LARGE SCALE GENOMIC DNA]</scope>
    <source>
        <strain evidence="9 10">GIMN1.010</strain>
    </source>
</reference>
<keyword evidence="4 8" id="KW-1133">Transmembrane helix</keyword>
<protein>
    <recommendedName>
        <fullName evidence="8">Putative manganese efflux pump MntP</fullName>
    </recommendedName>
</protein>
<comment type="function">
    <text evidence="8">Probably functions as a manganese efflux pump.</text>
</comment>
<dbReference type="GO" id="GO:0005384">
    <property type="term" value="F:manganese ion transmembrane transporter activity"/>
    <property type="evidence" value="ECO:0007669"/>
    <property type="project" value="UniProtKB-UniRule"/>
</dbReference>
<evidence type="ECO:0000256" key="5">
    <source>
        <dbReference type="ARBA" id="ARBA00023065"/>
    </source>
</evidence>
<organism evidence="9 10">
    <name type="scientific">Corynebacterium deserti GIMN1.010</name>
    <dbReference type="NCBI Taxonomy" id="931089"/>
    <lineage>
        <taxon>Bacteria</taxon>
        <taxon>Bacillati</taxon>
        <taxon>Actinomycetota</taxon>
        <taxon>Actinomycetes</taxon>
        <taxon>Mycobacteriales</taxon>
        <taxon>Corynebacteriaceae</taxon>
        <taxon>Corynebacterium</taxon>
    </lineage>
</organism>
<evidence type="ECO:0000256" key="8">
    <source>
        <dbReference type="HAMAP-Rule" id="MF_01521"/>
    </source>
</evidence>
<name>A0A0M4CXW4_9CORY</name>
<dbReference type="AlphaFoldDB" id="A0A0M4CXW4"/>
<accession>A0A0M4CXW4</accession>
<evidence type="ECO:0000256" key="2">
    <source>
        <dbReference type="ARBA" id="ARBA00022475"/>
    </source>
</evidence>
<keyword evidence="7 8" id="KW-0464">Manganese</keyword>
<feature type="transmembrane region" description="Helical" evidence="8">
    <location>
        <begin position="164"/>
        <end position="185"/>
    </location>
</feature>
<dbReference type="PANTHER" id="PTHR35529">
    <property type="entry name" value="MANGANESE EFFLUX PUMP MNTP-RELATED"/>
    <property type="match status" value="1"/>
</dbReference>
<dbReference type="InterPro" id="IPR003810">
    <property type="entry name" value="Mntp/YtaF"/>
</dbReference>
<evidence type="ECO:0000256" key="7">
    <source>
        <dbReference type="ARBA" id="ARBA00023211"/>
    </source>
</evidence>
<dbReference type="Pfam" id="PF02659">
    <property type="entry name" value="Mntp"/>
    <property type="match status" value="1"/>
</dbReference>
<comment type="caution">
    <text evidence="8">Lacks conserved residue(s) required for the propagation of feature annotation.</text>
</comment>
<evidence type="ECO:0000313" key="9">
    <source>
        <dbReference type="EMBL" id="ALC05832.1"/>
    </source>
</evidence>
<keyword evidence="2 8" id="KW-1003">Cell membrane</keyword>
<dbReference type="KEGG" id="cdx:CDES_07095"/>
<dbReference type="PANTHER" id="PTHR35529:SF1">
    <property type="entry name" value="MANGANESE EFFLUX PUMP MNTP-RELATED"/>
    <property type="match status" value="1"/>
</dbReference>
<keyword evidence="6 8" id="KW-0472">Membrane</keyword>
<dbReference type="PATRIC" id="fig|931089.4.peg.1435"/>
<dbReference type="Proteomes" id="UP000068067">
    <property type="component" value="Chromosome"/>
</dbReference>
<keyword evidence="5 8" id="KW-0406">Ion transport</keyword>
<dbReference type="HAMAP" id="MF_01521">
    <property type="entry name" value="MntP_pump"/>
    <property type="match status" value="1"/>
</dbReference>
<evidence type="ECO:0000256" key="6">
    <source>
        <dbReference type="ARBA" id="ARBA00023136"/>
    </source>
</evidence>
<proteinExistence type="inferred from homology"/>
<evidence type="ECO:0000256" key="4">
    <source>
        <dbReference type="ARBA" id="ARBA00022989"/>
    </source>
</evidence>
<evidence type="ECO:0000256" key="1">
    <source>
        <dbReference type="ARBA" id="ARBA00022448"/>
    </source>
</evidence>
<dbReference type="InterPro" id="IPR022929">
    <property type="entry name" value="Put_MntP"/>
</dbReference>
<evidence type="ECO:0000256" key="3">
    <source>
        <dbReference type="ARBA" id="ARBA00022692"/>
    </source>
</evidence>
<evidence type="ECO:0000313" key="10">
    <source>
        <dbReference type="Proteomes" id="UP000068067"/>
    </source>
</evidence>
<dbReference type="RefSeq" id="WP_053544851.1">
    <property type="nucleotide sequence ID" value="NZ_CP009220.1"/>
</dbReference>
<dbReference type="EMBL" id="CP009220">
    <property type="protein sequence ID" value="ALC05832.1"/>
    <property type="molecule type" value="Genomic_DNA"/>
</dbReference>
<dbReference type="STRING" id="931089.CDES_07095"/>
<dbReference type="GO" id="GO:0005886">
    <property type="term" value="C:plasma membrane"/>
    <property type="evidence" value="ECO:0007669"/>
    <property type="project" value="UniProtKB-SubCell"/>
</dbReference>
<comment type="similarity">
    <text evidence="8">Belongs to the MntP (TC 9.B.29) family.</text>
</comment>
<feature type="transmembrane region" description="Helical" evidence="8">
    <location>
        <begin position="111"/>
        <end position="131"/>
    </location>
</feature>
<gene>
    <name evidence="8 9" type="primary">mntP</name>
    <name evidence="9" type="ORF">CDES_07095</name>
</gene>
<keyword evidence="10" id="KW-1185">Reference proteome</keyword>
<keyword evidence="3 8" id="KW-0812">Transmembrane</keyword>
<keyword evidence="1 8" id="KW-0813">Transport</keyword>
<dbReference type="OrthoDB" id="9811590at2"/>
<feature type="transmembrane region" description="Helical" evidence="8">
    <location>
        <begin position="35"/>
        <end position="61"/>
    </location>
</feature>